<dbReference type="InterPro" id="IPR002023">
    <property type="entry name" value="NuoE-like"/>
</dbReference>
<dbReference type="GO" id="GO:0046872">
    <property type="term" value="F:metal ion binding"/>
    <property type="evidence" value="ECO:0007669"/>
    <property type="project" value="UniProtKB-KW"/>
</dbReference>
<feature type="binding site" evidence="7">
    <location>
        <position position="131"/>
    </location>
    <ligand>
        <name>[2Fe-2S] cluster</name>
        <dbReference type="ChEBI" id="CHEBI:190135"/>
    </ligand>
</feature>
<dbReference type="Pfam" id="PF01257">
    <property type="entry name" value="2Fe-2S_thioredx"/>
    <property type="match status" value="1"/>
</dbReference>
<comment type="caution">
    <text evidence="8">The sequence shown here is derived from an EMBL/GenBank/DDBJ whole genome shotgun (WGS) entry which is preliminary data.</text>
</comment>
<evidence type="ECO:0000256" key="3">
    <source>
        <dbReference type="ARBA" id="ARBA00022723"/>
    </source>
</evidence>
<dbReference type="InterPro" id="IPR041921">
    <property type="entry name" value="NuoE_N"/>
</dbReference>
<evidence type="ECO:0000313" key="9">
    <source>
        <dbReference type="Proteomes" id="UP001154312"/>
    </source>
</evidence>
<dbReference type="InterPro" id="IPR028431">
    <property type="entry name" value="NADP_DH_HndA-like"/>
</dbReference>
<feature type="binding site" evidence="7">
    <location>
        <position position="86"/>
    </location>
    <ligand>
        <name>[2Fe-2S] cluster</name>
        <dbReference type="ChEBI" id="CHEBI:190135"/>
    </ligand>
</feature>
<keyword evidence="4 7" id="KW-0408">Iron</keyword>
<evidence type="ECO:0000313" key="8">
    <source>
        <dbReference type="EMBL" id="MDF9408451.1"/>
    </source>
</evidence>
<keyword evidence="3 7" id="KW-0479">Metal-binding</keyword>
<dbReference type="GO" id="GO:0051537">
    <property type="term" value="F:2 iron, 2 sulfur cluster binding"/>
    <property type="evidence" value="ECO:0007669"/>
    <property type="project" value="UniProtKB-KW"/>
</dbReference>
<organism evidence="8 9">
    <name type="scientific">Pelotomaculum isophthalicicum JI</name>
    <dbReference type="NCBI Taxonomy" id="947010"/>
    <lineage>
        <taxon>Bacteria</taxon>
        <taxon>Bacillati</taxon>
        <taxon>Bacillota</taxon>
        <taxon>Clostridia</taxon>
        <taxon>Eubacteriales</taxon>
        <taxon>Desulfotomaculaceae</taxon>
        <taxon>Pelotomaculum</taxon>
    </lineage>
</organism>
<reference evidence="8" key="1">
    <citation type="submission" date="2022-02" db="EMBL/GenBank/DDBJ databases">
        <authorList>
            <person name="Leng L."/>
        </authorList>
    </citation>
    <scope>NUCLEOTIDE SEQUENCE</scope>
    <source>
        <strain evidence="8">JI</strain>
    </source>
</reference>
<evidence type="ECO:0000256" key="6">
    <source>
        <dbReference type="ARBA" id="ARBA00034078"/>
    </source>
</evidence>
<name>A0A9X4H1U8_9FIRM</name>
<dbReference type="RefSeq" id="WP_277443775.1">
    <property type="nucleotide sequence ID" value="NZ_JAKOAV010000014.1"/>
</dbReference>
<evidence type="ECO:0000256" key="2">
    <source>
        <dbReference type="ARBA" id="ARBA00022714"/>
    </source>
</evidence>
<evidence type="ECO:0000256" key="5">
    <source>
        <dbReference type="ARBA" id="ARBA00023014"/>
    </source>
</evidence>
<dbReference type="SUPFAM" id="SSF52833">
    <property type="entry name" value="Thioredoxin-like"/>
    <property type="match status" value="1"/>
</dbReference>
<comment type="similarity">
    <text evidence="1">Belongs to the complex I 24 kDa subunit family.</text>
</comment>
<dbReference type="PROSITE" id="PS01099">
    <property type="entry name" value="COMPLEX1_24K"/>
    <property type="match status" value="1"/>
</dbReference>
<dbReference type="AlphaFoldDB" id="A0A9X4H1U8"/>
<dbReference type="InterPro" id="IPR036249">
    <property type="entry name" value="Thioredoxin-like_sf"/>
</dbReference>
<evidence type="ECO:0000256" key="7">
    <source>
        <dbReference type="PIRSR" id="PIRSR000216-1"/>
    </source>
</evidence>
<dbReference type="PANTHER" id="PTHR43342">
    <property type="entry name" value="NADH-QUINONE OXIDOREDUCTASE, E SUBUNIT"/>
    <property type="match status" value="1"/>
</dbReference>
<keyword evidence="5 7" id="KW-0411">Iron-sulfur</keyword>
<dbReference type="Gene3D" id="3.40.30.10">
    <property type="entry name" value="Glutaredoxin"/>
    <property type="match status" value="1"/>
</dbReference>
<dbReference type="EMBL" id="JAKOAV010000014">
    <property type="protein sequence ID" value="MDF9408451.1"/>
    <property type="molecule type" value="Genomic_DNA"/>
</dbReference>
<keyword evidence="9" id="KW-1185">Reference proteome</keyword>
<dbReference type="GO" id="GO:0016491">
    <property type="term" value="F:oxidoreductase activity"/>
    <property type="evidence" value="ECO:0007669"/>
    <property type="project" value="InterPro"/>
</dbReference>
<dbReference type="PANTHER" id="PTHR43342:SF2">
    <property type="entry name" value="POTENTIAL NAD-REDUCING HYDROGENASE SUBUNIT"/>
    <property type="match status" value="1"/>
</dbReference>
<protein>
    <submittedName>
        <fullName evidence="8">NAD(P)H-dependent oxidoreductase subunit E</fullName>
    </submittedName>
</protein>
<keyword evidence="2 7" id="KW-0001">2Fe-2S</keyword>
<comment type="cofactor">
    <cofactor evidence="7">
        <name>[2Fe-2S] cluster</name>
        <dbReference type="ChEBI" id="CHEBI:190135"/>
    </cofactor>
    <text evidence="7">Binds 1 [2Fe-2S] cluster.</text>
</comment>
<comment type="cofactor">
    <cofactor evidence="6">
        <name>[2Fe-2S] cluster</name>
        <dbReference type="ChEBI" id="CHEBI:190135"/>
    </cofactor>
</comment>
<dbReference type="PIRSF" id="PIRSF000216">
    <property type="entry name" value="NADH_DH_24kDa"/>
    <property type="match status" value="1"/>
</dbReference>
<sequence length="173" mass="19412">MEAAVTECRCDLETELERMIASHEGKKDDLIEVLYWVQDKYGYVPKDVQLIIADKMNVPLSTINGVITFYHLFSSKPKGKYEISLCNGTACYLRGAPRVLERFEKELGIKPHDNTGDNMFSLNLIRCLGACAVAPNITVNSEPRARMAPDLVPEIINELKAKNYTGVIDDETD</sequence>
<feature type="binding site" evidence="7">
    <location>
        <position position="127"/>
    </location>
    <ligand>
        <name>[2Fe-2S] cluster</name>
        <dbReference type="ChEBI" id="CHEBI:190135"/>
    </ligand>
</feature>
<evidence type="ECO:0000256" key="1">
    <source>
        <dbReference type="ARBA" id="ARBA00010643"/>
    </source>
</evidence>
<dbReference type="Proteomes" id="UP001154312">
    <property type="component" value="Unassembled WGS sequence"/>
</dbReference>
<dbReference type="InterPro" id="IPR042128">
    <property type="entry name" value="NuoE_dom"/>
</dbReference>
<dbReference type="Gene3D" id="1.10.10.1590">
    <property type="entry name" value="NADH-quinone oxidoreductase subunit E"/>
    <property type="match status" value="1"/>
</dbReference>
<evidence type="ECO:0000256" key="4">
    <source>
        <dbReference type="ARBA" id="ARBA00023004"/>
    </source>
</evidence>
<accession>A0A9X4H1U8</accession>
<proteinExistence type="inferred from homology"/>
<dbReference type="CDD" id="cd03064">
    <property type="entry name" value="TRX_Fd_NuoE"/>
    <property type="match status" value="1"/>
</dbReference>
<feature type="binding site" evidence="7">
    <location>
        <position position="91"/>
    </location>
    <ligand>
        <name>[2Fe-2S] cluster</name>
        <dbReference type="ChEBI" id="CHEBI:190135"/>
    </ligand>
</feature>
<gene>
    <name evidence="8" type="ORF">L7E55_08785</name>
</gene>